<feature type="region of interest" description="Disordered" evidence="1">
    <location>
        <begin position="99"/>
        <end position="120"/>
    </location>
</feature>
<evidence type="ECO:0000313" key="4">
    <source>
        <dbReference type="Proteomes" id="UP000030652"/>
    </source>
</evidence>
<keyword evidence="2" id="KW-1133">Transmembrane helix</keyword>
<evidence type="ECO:0000313" key="3">
    <source>
        <dbReference type="EMBL" id="KHE92943.1"/>
    </source>
</evidence>
<keyword evidence="2" id="KW-0812">Transmembrane</keyword>
<comment type="caution">
    <text evidence="3">The sequence shown here is derived from an EMBL/GenBank/DDBJ whole genome shotgun (WGS) entry which is preliminary data.</text>
</comment>
<sequence length="141" mass="17239">MELKKRHEYVTNRKRFKWWIKNNVVFVLIIGIICAIVALIFTAGVYNFERVKSMEAILDKNLRTIHRKTGLTDRDVEKLQKEHPDFQWEKTWDRSRWQSSQTEIKEKRNKTRAQRNIQQEKKKRLLQLESKRIEQEKAMNR</sequence>
<gene>
    <name evidence="3" type="ORF">SCABRO_01332</name>
</gene>
<evidence type="ECO:0000256" key="2">
    <source>
        <dbReference type="SAM" id="Phobius"/>
    </source>
</evidence>
<organism evidence="3 4">
    <name type="scientific">Candidatus Scalindua brodae</name>
    <dbReference type="NCBI Taxonomy" id="237368"/>
    <lineage>
        <taxon>Bacteria</taxon>
        <taxon>Pseudomonadati</taxon>
        <taxon>Planctomycetota</taxon>
        <taxon>Candidatus Brocadiia</taxon>
        <taxon>Candidatus Brocadiales</taxon>
        <taxon>Candidatus Scalinduaceae</taxon>
        <taxon>Candidatus Scalindua</taxon>
    </lineage>
</organism>
<keyword evidence="2" id="KW-0472">Membrane</keyword>
<dbReference type="Proteomes" id="UP000030652">
    <property type="component" value="Unassembled WGS sequence"/>
</dbReference>
<reference evidence="3 4" key="1">
    <citation type="submission" date="2014-10" db="EMBL/GenBank/DDBJ databases">
        <title>Draft genome of anammox bacterium scalindua brodae, obtained using differential coverage binning of sequence data from two enrichment reactors.</title>
        <authorList>
            <person name="Speth D.R."/>
            <person name="Russ L."/>
            <person name="Kartal B."/>
            <person name="Op den Camp H.J."/>
            <person name="Dutilh B.E."/>
            <person name="Jetten M.S."/>
        </authorList>
    </citation>
    <scope>NUCLEOTIDE SEQUENCE [LARGE SCALE GENOMIC DNA]</scope>
    <source>
        <strain evidence="3">RU1</strain>
    </source>
</reference>
<dbReference type="AlphaFoldDB" id="A0A0B0EPA3"/>
<accession>A0A0B0EPA3</accession>
<evidence type="ECO:0000256" key="1">
    <source>
        <dbReference type="SAM" id="MobiDB-lite"/>
    </source>
</evidence>
<feature type="transmembrane region" description="Helical" evidence="2">
    <location>
        <begin position="23"/>
        <end position="46"/>
    </location>
</feature>
<protein>
    <submittedName>
        <fullName evidence="3">Uncharacterized protein</fullName>
    </submittedName>
</protein>
<name>A0A0B0EPA3_9BACT</name>
<proteinExistence type="predicted"/>
<dbReference type="EMBL" id="JRYO01000085">
    <property type="protein sequence ID" value="KHE92943.1"/>
    <property type="molecule type" value="Genomic_DNA"/>
</dbReference>